<dbReference type="PIRSF" id="PIRSF028762">
    <property type="entry name" value="ABD1"/>
    <property type="match status" value="1"/>
</dbReference>
<dbReference type="InterPro" id="IPR016899">
    <property type="entry name" value="mRNA_G-N7_MeTrfase_euk"/>
</dbReference>
<dbReference type="InterPro" id="IPR039753">
    <property type="entry name" value="RG7MT1"/>
</dbReference>
<evidence type="ECO:0000256" key="13">
    <source>
        <dbReference type="ARBA" id="ARBA00044712"/>
    </source>
</evidence>
<feature type="compositionally biased region" description="Basic and acidic residues" evidence="18">
    <location>
        <begin position="36"/>
        <end position="49"/>
    </location>
</feature>
<proteinExistence type="inferred from homology"/>
<keyword evidence="5 15" id="KW-0507">mRNA processing</keyword>
<feature type="site" description="mRNA cap binding" evidence="17">
    <location>
        <position position="130"/>
    </location>
</feature>
<accession>S9PUT2</accession>
<dbReference type="GO" id="GO:0005829">
    <property type="term" value="C:cytosol"/>
    <property type="evidence" value="ECO:0007669"/>
    <property type="project" value="EnsemblFungi"/>
</dbReference>
<dbReference type="EMBL" id="KE503207">
    <property type="protein sequence ID" value="EPX71752.1"/>
    <property type="molecule type" value="Genomic_DNA"/>
</dbReference>
<evidence type="ECO:0000256" key="4">
    <source>
        <dbReference type="ARBA" id="ARBA00022603"/>
    </source>
</evidence>
<dbReference type="CDD" id="cd02440">
    <property type="entry name" value="AdoMet_MTases"/>
    <property type="match status" value="1"/>
</dbReference>
<feature type="binding site" evidence="16">
    <location>
        <position position="205"/>
    </location>
    <ligand>
        <name>S-adenosyl-L-methionine</name>
        <dbReference type="ChEBI" id="CHEBI:59789"/>
    </ligand>
</feature>
<evidence type="ECO:0000256" key="9">
    <source>
        <dbReference type="ARBA" id="ARBA00023042"/>
    </source>
</evidence>
<dbReference type="VEuPathDB" id="FungiDB:SOCG_03688"/>
<dbReference type="HOGENOM" id="CLU_020346_2_2_1"/>
<comment type="function">
    <text evidence="1">Responsible for methylating the 5'-cap structure of mRNAs.</text>
</comment>
<dbReference type="GO" id="GO:0070693">
    <property type="term" value="C:P-TEFb-cap methyltransferase complex"/>
    <property type="evidence" value="ECO:0007669"/>
    <property type="project" value="EnsemblFungi"/>
</dbReference>
<keyword evidence="7 15" id="KW-0949">S-adenosyl-L-methionine</keyword>
<evidence type="ECO:0000256" key="3">
    <source>
        <dbReference type="ARBA" id="ARBA00011926"/>
    </source>
</evidence>
<dbReference type="InterPro" id="IPR029063">
    <property type="entry name" value="SAM-dependent_MTases_sf"/>
</dbReference>
<organism evidence="20 21">
    <name type="scientific">Schizosaccharomyces octosporus (strain yFS286)</name>
    <name type="common">Fission yeast</name>
    <name type="synonym">Octosporomyces octosporus</name>
    <dbReference type="NCBI Taxonomy" id="483514"/>
    <lineage>
        <taxon>Eukaryota</taxon>
        <taxon>Fungi</taxon>
        <taxon>Dikarya</taxon>
        <taxon>Ascomycota</taxon>
        <taxon>Taphrinomycotina</taxon>
        <taxon>Schizosaccharomycetes</taxon>
        <taxon>Schizosaccharomycetales</taxon>
        <taxon>Schizosaccharomycetaceae</taxon>
        <taxon>Schizosaccharomyces</taxon>
    </lineage>
</organism>
<evidence type="ECO:0000256" key="12">
    <source>
        <dbReference type="ARBA" id="ARBA00033387"/>
    </source>
</evidence>
<feature type="site" description="mRNA cap binding" evidence="17">
    <location>
        <position position="204"/>
    </location>
</feature>
<dbReference type="InterPro" id="IPR004971">
    <property type="entry name" value="mRNA_G-N7_MeTrfase_dom"/>
</dbReference>
<name>S9PUT2_SCHOY</name>
<evidence type="ECO:0000313" key="21">
    <source>
        <dbReference type="Proteomes" id="UP000016088"/>
    </source>
</evidence>
<dbReference type="OrthoDB" id="10248867at2759"/>
<evidence type="ECO:0000256" key="8">
    <source>
        <dbReference type="ARBA" id="ARBA00022884"/>
    </source>
</evidence>
<dbReference type="GO" id="GO:0003723">
    <property type="term" value="F:RNA binding"/>
    <property type="evidence" value="ECO:0007669"/>
    <property type="project" value="UniProtKB-KW"/>
</dbReference>
<evidence type="ECO:0000313" key="20">
    <source>
        <dbReference type="EMBL" id="EPX71752.1"/>
    </source>
</evidence>
<comment type="subcellular location">
    <subcellularLocation>
        <location evidence="2 15">Nucleus</location>
    </subcellularLocation>
</comment>
<evidence type="ECO:0000256" key="15">
    <source>
        <dbReference type="PIRNR" id="PIRNR028762"/>
    </source>
</evidence>
<keyword evidence="4 15" id="KW-0489">Methyltransferase</keyword>
<dbReference type="GO" id="GO:0004482">
    <property type="term" value="F:mRNA 5'-cap (guanine-N7-)-methyltransferase activity"/>
    <property type="evidence" value="ECO:0007669"/>
    <property type="project" value="UniProtKB-EC"/>
</dbReference>
<evidence type="ECO:0000256" key="7">
    <source>
        <dbReference type="ARBA" id="ARBA00022691"/>
    </source>
</evidence>
<feature type="binding site" evidence="16">
    <location>
        <position position="105"/>
    </location>
    <ligand>
        <name>S-adenosyl-L-methionine</name>
        <dbReference type="ChEBI" id="CHEBI:59789"/>
    </ligand>
</feature>
<evidence type="ECO:0000256" key="1">
    <source>
        <dbReference type="ARBA" id="ARBA00003378"/>
    </source>
</evidence>
<protein>
    <recommendedName>
        <fullName evidence="14 15">mRNA cap guanine-N(7) methyltransferase</fullName>
        <ecNumber evidence="3 15">2.1.1.56</ecNumber>
    </recommendedName>
    <alternativeName>
        <fullName evidence="11 15">mRNA (guanine-N(7))-methyltransferase</fullName>
    </alternativeName>
    <alternativeName>
        <fullName evidence="12 15">mRNA cap methyltransferase</fullName>
    </alternativeName>
</protein>
<dbReference type="PANTHER" id="PTHR12189">
    <property type="entry name" value="MRNA GUANINE-7- METHYLTRANSFERASE"/>
    <property type="match status" value="1"/>
</dbReference>
<dbReference type="EC" id="2.1.1.56" evidence="3 15"/>
<comment type="similarity">
    <text evidence="15">Belongs to the class I-like SAM-binding methyltransferase superfamily. mRNA cap 0 methyltransferase family.</text>
</comment>
<evidence type="ECO:0000256" key="18">
    <source>
        <dbReference type="SAM" id="MobiDB-lite"/>
    </source>
</evidence>
<feature type="site" description="mRNA cap binding" evidence="17">
    <location>
        <position position="292"/>
    </location>
</feature>
<comment type="catalytic activity">
    <reaction evidence="13">
        <text>a 5'-end (5'-triphosphoguanosine)-ribonucleoside in mRNA + S-adenosyl-L-methionine = a 5'-end (N(7)-methyl 5'-triphosphoguanosine)-ribonucleoside in mRNA + S-adenosyl-L-homocysteine</text>
        <dbReference type="Rhea" id="RHEA:67008"/>
        <dbReference type="Rhea" id="RHEA-COMP:17166"/>
        <dbReference type="Rhea" id="RHEA-COMP:17167"/>
        <dbReference type="ChEBI" id="CHEBI:57856"/>
        <dbReference type="ChEBI" id="CHEBI:59789"/>
        <dbReference type="ChEBI" id="CHEBI:156461"/>
        <dbReference type="ChEBI" id="CHEBI:167617"/>
        <dbReference type="EC" id="2.1.1.56"/>
    </reaction>
</comment>
<feature type="binding site" evidence="16">
    <location>
        <position position="177"/>
    </location>
    <ligand>
        <name>S-adenosyl-L-methionine</name>
        <dbReference type="ChEBI" id="CHEBI:59789"/>
    </ligand>
</feature>
<evidence type="ECO:0000256" key="2">
    <source>
        <dbReference type="ARBA" id="ARBA00004123"/>
    </source>
</evidence>
<keyword evidence="8 15" id="KW-0694">RNA-binding</keyword>
<dbReference type="Proteomes" id="UP000016088">
    <property type="component" value="Unassembled WGS sequence"/>
</dbReference>
<feature type="domain" description="MRNA cap 0 methyltransferase" evidence="19">
    <location>
        <begin position="92"/>
        <end position="367"/>
    </location>
</feature>
<evidence type="ECO:0000256" key="6">
    <source>
        <dbReference type="ARBA" id="ARBA00022679"/>
    </source>
</evidence>
<dbReference type="OMA" id="LITGDCF"/>
<dbReference type="Pfam" id="PF03291">
    <property type="entry name" value="mRNA_G-N7_MeTrfase"/>
    <property type="match status" value="1"/>
</dbReference>
<dbReference type="RefSeq" id="XP_013019054.1">
    <property type="nucleotide sequence ID" value="XM_013163600.1"/>
</dbReference>
<feature type="binding site" evidence="16">
    <location>
        <position position="149"/>
    </location>
    <ligand>
        <name>S-adenosyl-L-methionine</name>
        <dbReference type="ChEBI" id="CHEBI:59789"/>
    </ligand>
</feature>
<dbReference type="PANTHER" id="PTHR12189:SF2">
    <property type="entry name" value="MRNA CAP GUANINE-N7 METHYLTRANSFERASE"/>
    <property type="match status" value="1"/>
</dbReference>
<feature type="region of interest" description="Disordered" evidence="18">
    <location>
        <begin position="1"/>
        <end position="65"/>
    </location>
</feature>
<keyword evidence="6 15" id="KW-0808">Transferase</keyword>
<evidence type="ECO:0000256" key="14">
    <source>
        <dbReference type="ARBA" id="ARBA00049739"/>
    </source>
</evidence>
<evidence type="ECO:0000256" key="10">
    <source>
        <dbReference type="ARBA" id="ARBA00023242"/>
    </source>
</evidence>
<feature type="binding site" evidence="16">
    <location>
        <position position="127"/>
    </location>
    <ligand>
        <name>S-adenosyl-L-methionine</name>
        <dbReference type="ChEBI" id="CHEBI:59789"/>
    </ligand>
</feature>
<evidence type="ECO:0000259" key="19">
    <source>
        <dbReference type="PROSITE" id="PS51562"/>
    </source>
</evidence>
<dbReference type="PROSITE" id="PS51562">
    <property type="entry name" value="RNA_CAP0_MT"/>
    <property type="match status" value="1"/>
</dbReference>
<feature type="compositionally biased region" description="Basic and acidic residues" evidence="18">
    <location>
        <begin position="10"/>
        <end position="27"/>
    </location>
</feature>
<dbReference type="eggNOG" id="KOG1975">
    <property type="taxonomic scope" value="Eukaryota"/>
</dbReference>
<evidence type="ECO:0000256" key="17">
    <source>
        <dbReference type="PIRSR" id="PIRSR028762-2"/>
    </source>
</evidence>
<dbReference type="SUPFAM" id="SSF53335">
    <property type="entry name" value="S-adenosyl-L-methionine-dependent methyltransferases"/>
    <property type="match status" value="1"/>
</dbReference>
<evidence type="ECO:0000256" key="11">
    <source>
        <dbReference type="ARBA" id="ARBA00032772"/>
    </source>
</evidence>
<feature type="binding site" evidence="17">
    <location>
        <begin position="101"/>
        <end position="102"/>
    </location>
    <ligand>
        <name>mRNA</name>
        <dbReference type="ChEBI" id="CHEBI:33699"/>
    </ligand>
</feature>
<evidence type="ECO:0000256" key="16">
    <source>
        <dbReference type="PIRSR" id="PIRSR028762-1"/>
    </source>
</evidence>
<evidence type="ECO:0000256" key="5">
    <source>
        <dbReference type="ARBA" id="ARBA00022664"/>
    </source>
</evidence>
<reference evidence="20 21" key="1">
    <citation type="journal article" date="2011" name="Science">
        <title>Comparative functional genomics of the fission yeasts.</title>
        <authorList>
            <person name="Rhind N."/>
            <person name="Chen Z."/>
            <person name="Yassour M."/>
            <person name="Thompson D.A."/>
            <person name="Haas B.J."/>
            <person name="Habib N."/>
            <person name="Wapinski I."/>
            <person name="Roy S."/>
            <person name="Lin M.F."/>
            <person name="Heiman D.I."/>
            <person name="Young S.K."/>
            <person name="Furuya K."/>
            <person name="Guo Y."/>
            <person name="Pidoux A."/>
            <person name="Chen H.M."/>
            <person name="Robbertse B."/>
            <person name="Goldberg J.M."/>
            <person name="Aoki K."/>
            <person name="Bayne E.H."/>
            <person name="Berlin A.M."/>
            <person name="Desjardins C.A."/>
            <person name="Dobbs E."/>
            <person name="Dukaj L."/>
            <person name="Fan L."/>
            <person name="FitzGerald M.G."/>
            <person name="French C."/>
            <person name="Gujja S."/>
            <person name="Hansen K."/>
            <person name="Keifenheim D."/>
            <person name="Levin J.Z."/>
            <person name="Mosher R.A."/>
            <person name="Mueller C.A."/>
            <person name="Pfiffner J."/>
            <person name="Priest M."/>
            <person name="Russ C."/>
            <person name="Smialowska A."/>
            <person name="Swoboda P."/>
            <person name="Sykes S.M."/>
            <person name="Vaughn M."/>
            <person name="Vengrova S."/>
            <person name="Yoder R."/>
            <person name="Zeng Q."/>
            <person name="Allshire R."/>
            <person name="Baulcombe D."/>
            <person name="Birren B.W."/>
            <person name="Brown W."/>
            <person name="Ekwall K."/>
            <person name="Kellis M."/>
            <person name="Leatherwood J."/>
            <person name="Levin H."/>
            <person name="Margalit H."/>
            <person name="Martienssen R."/>
            <person name="Nieduszynski C.A."/>
            <person name="Spatafora J.W."/>
            <person name="Friedman N."/>
            <person name="Dalgaard J.Z."/>
            <person name="Baumann P."/>
            <person name="Niki H."/>
            <person name="Regev A."/>
            <person name="Nusbaum C."/>
        </authorList>
    </citation>
    <scope>NUCLEOTIDE SEQUENCE [LARGE SCALE GENOMIC DNA]</scope>
    <source>
        <strain evidence="21">yFS286</strain>
    </source>
</reference>
<feature type="site" description="mRNA cap binding" evidence="17">
    <location>
        <position position="136"/>
    </location>
</feature>
<dbReference type="GeneID" id="25032658"/>
<sequence>MNEDNMLTDHNIHTEKNKSNEEQEMPNRRHIQPNIRGERKPTQYRRRDYYSNNDEETYSKGRDDFSNRDVRDVVRTHYNARPDMGTKKRQFSPIIQLKRFNNWIKSVLIQKFTPKVDDKPLLVLDLGCGKGGDLIKWDKAGIEGYIGIDIAENSVDQAKRRYRELQPCFDALFYAGDCFSRSIGEFLPPDQRHFDIVSLQFCLHYAFESEQKARRLLENVSKCLSRGGIMLGTIPNSDIISQRLKELPPSADSWGNSIYKVRFTQRPSHTFRPPFGIQYYFYLEDAVTDVPEYVVPFEAFRAIAETYDLELLWQKPFVDIFNEEKNSETFGSLMDRMKVIDSNGKRGIDPQELEAASFYLAFAFEKRGI</sequence>
<feature type="binding site" evidence="16">
    <location>
        <position position="200"/>
    </location>
    <ligand>
        <name>S-adenosyl-L-methionine</name>
        <dbReference type="ChEBI" id="CHEBI:59789"/>
    </ligand>
</feature>
<dbReference type="Gene3D" id="3.40.50.150">
    <property type="entry name" value="Vaccinia Virus protein VP39"/>
    <property type="match status" value="1"/>
</dbReference>
<gene>
    <name evidence="20" type="ORF">SOCG_03688</name>
</gene>
<feature type="site" description="mRNA cap binding" evidence="17">
    <location>
        <position position="359"/>
    </location>
</feature>
<keyword evidence="9 15" id="KW-0506">mRNA capping</keyword>
<keyword evidence="10 15" id="KW-0539">Nucleus</keyword>
<dbReference type="AlphaFoldDB" id="S9PUT2"/>
<keyword evidence="21" id="KW-1185">Reference proteome</keyword>
<feature type="site" description="mRNA cap binding" evidence="17">
    <location>
        <position position="161"/>
    </location>
</feature>